<dbReference type="STRING" id="571913.VV02_18970"/>
<evidence type="ECO:0000313" key="2">
    <source>
        <dbReference type="EMBL" id="AKU17441.1"/>
    </source>
</evidence>
<evidence type="ECO:0000313" key="3">
    <source>
        <dbReference type="Proteomes" id="UP000066480"/>
    </source>
</evidence>
<feature type="transmembrane region" description="Helical" evidence="1">
    <location>
        <begin position="28"/>
        <end position="48"/>
    </location>
</feature>
<evidence type="ECO:0000256" key="1">
    <source>
        <dbReference type="SAM" id="Phobius"/>
    </source>
</evidence>
<keyword evidence="1" id="KW-0812">Transmembrane</keyword>
<dbReference type="Proteomes" id="UP000066480">
    <property type="component" value="Chromosome"/>
</dbReference>
<keyword evidence="3" id="KW-1185">Reference proteome</keyword>
<feature type="transmembrane region" description="Helical" evidence="1">
    <location>
        <begin position="101"/>
        <end position="125"/>
    </location>
</feature>
<dbReference type="RefSeq" id="WP_052594024.1">
    <property type="nucleotide sequence ID" value="NZ_CP011112.1"/>
</dbReference>
<feature type="transmembrane region" description="Helical" evidence="1">
    <location>
        <begin position="132"/>
        <end position="152"/>
    </location>
</feature>
<proteinExistence type="predicted"/>
<organism evidence="2 3">
    <name type="scientific">Luteipulveratus mongoliensis</name>
    <dbReference type="NCBI Taxonomy" id="571913"/>
    <lineage>
        <taxon>Bacteria</taxon>
        <taxon>Bacillati</taxon>
        <taxon>Actinomycetota</taxon>
        <taxon>Actinomycetes</taxon>
        <taxon>Micrococcales</taxon>
        <taxon>Dermacoccaceae</taxon>
        <taxon>Luteipulveratus</taxon>
    </lineage>
</organism>
<feature type="transmembrane region" description="Helical" evidence="1">
    <location>
        <begin position="172"/>
        <end position="191"/>
    </location>
</feature>
<feature type="transmembrane region" description="Helical" evidence="1">
    <location>
        <begin position="374"/>
        <end position="398"/>
    </location>
</feature>
<feature type="transmembrane region" description="Helical" evidence="1">
    <location>
        <begin position="482"/>
        <end position="503"/>
    </location>
</feature>
<protein>
    <recommendedName>
        <fullName evidence="4">Transporter</fullName>
    </recommendedName>
</protein>
<evidence type="ECO:0008006" key="4">
    <source>
        <dbReference type="Google" id="ProtNLM"/>
    </source>
</evidence>
<dbReference type="OrthoDB" id="3261041at2"/>
<feature type="transmembrane region" description="Helical" evidence="1">
    <location>
        <begin position="305"/>
        <end position="321"/>
    </location>
</feature>
<accession>A0A0K1JL50</accession>
<dbReference type="KEGG" id="lmoi:VV02_18970"/>
<dbReference type="AlphaFoldDB" id="A0A0K1JL50"/>
<keyword evidence="1" id="KW-1133">Transmembrane helix</keyword>
<gene>
    <name evidence="2" type="ORF">VV02_18970</name>
</gene>
<feature type="transmembrane region" description="Helical" evidence="1">
    <location>
        <begin position="405"/>
        <end position="430"/>
    </location>
</feature>
<sequence length="525" mass="53896">MVAVLVGLKLTLLRRSLAGSTARAAGIVIGACFAAVLVLAVLLALIGLRTADRETARAVTVLIFSSLGVAWTVLPLLAFGVDETLDPRRFALLPLTAQRLRPGMMIAGLIGVPGVATCLAAFGLLATWSRSVLAVGAALIAIVLGVATSFLASRVITSAFAHVLSGRRFKDLAAVLLGVLSVSLGLGMNLIGRAGSDDPDRAGDFAVSAGHVAGWTPYGWAWAVPADVADGAWGTAAVHLGLAVSLVLALWWGWGRLLDRALTTVTDTAATQVRSGHRLESLYGTAPAGAVAARCLRYWRRDPRYVAAMVSFVILPVVMGLSMSSGGSDRDALLTMPLVLAALCGPGLIADLAYDGSALWTHVSSGVSGSADRWGRVMALMTWVVPLTLVALAIALVLSGRYDRLIVVLAVTISLACCGSGLGLAVGAVYPGTAPPPGGNPFSTGSGNGFATIVVYVVGTAGAVVLSVPVIVLAVIGMSHGLFQIAALALALVLGPLVLWAGVRWGGHRIDTSWPELLTKVSVDG</sequence>
<dbReference type="EMBL" id="CP011112">
    <property type="protein sequence ID" value="AKU17441.1"/>
    <property type="molecule type" value="Genomic_DNA"/>
</dbReference>
<name>A0A0K1JL50_9MICO</name>
<keyword evidence="1" id="KW-0472">Membrane</keyword>
<reference evidence="2 3" key="1">
    <citation type="submission" date="2015-03" db="EMBL/GenBank/DDBJ databases">
        <title>Luteipulveratus halotolerans sp. nov., a novel actinobacterium (Dermacoccaceae) from Sarawak, Malaysia.</title>
        <authorList>
            <person name="Juboi H."/>
            <person name="Basik A."/>
            <person name="Shamsul S.S."/>
            <person name="Arnold P."/>
            <person name="Schmitt E.K."/>
            <person name="Sanglier J.-J."/>
            <person name="Yeo T."/>
        </authorList>
    </citation>
    <scope>NUCLEOTIDE SEQUENCE [LARGE SCALE GENOMIC DNA]</scope>
    <source>
        <strain evidence="2 3">MN07-A0370</strain>
    </source>
</reference>
<feature type="transmembrane region" description="Helical" evidence="1">
    <location>
        <begin position="232"/>
        <end position="254"/>
    </location>
</feature>
<feature type="transmembrane region" description="Helical" evidence="1">
    <location>
        <begin position="450"/>
        <end position="475"/>
    </location>
</feature>
<feature type="transmembrane region" description="Helical" evidence="1">
    <location>
        <begin position="60"/>
        <end position="81"/>
    </location>
</feature>